<organism evidence="2 3">
    <name type="scientific">Fistulina hepatica ATCC 64428</name>
    <dbReference type="NCBI Taxonomy" id="1128425"/>
    <lineage>
        <taxon>Eukaryota</taxon>
        <taxon>Fungi</taxon>
        <taxon>Dikarya</taxon>
        <taxon>Basidiomycota</taxon>
        <taxon>Agaricomycotina</taxon>
        <taxon>Agaricomycetes</taxon>
        <taxon>Agaricomycetidae</taxon>
        <taxon>Agaricales</taxon>
        <taxon>Fistulinaceae</taxon>
        <taxon>Fistulina</taxon>
    </lineage>
</organism>
<name>A0A0D7ANW4_9AGAR</name>
<dbReference type="OrthoDB" id="3159295at2759"/>
<dbReference type="Proteomes" id="UP000054144">
    <property type="component" value="Unassembled WGS sequence"/>
</dbReference>
<proteinExistence type="predicted"/>
<protein>
    <submittedName>
        <fullName evidence="2">Uncharacterized protein</fullName>
    </submittedName>
</protein>
<reference evidence="2 3" key="1">
    <citation type="journal article" date="2015" name="Fungal Genet. Biol.">
        <title>Evolution of novel wood decay mechanisms in Agaricales revealed by the genome sequences of Fistulina hepatica and Cylindrobasidium torrendii.</title>
        <authorList>
            <person name="Floudas D."/>
            <person name="Held B.W."/>
            <person name="Riley R."/>
            <person name="Nagy L.G."/>
            <person name="Koehler G."/>
            <person name="Ransdell A.S."/>
            <person name="Younus H."/>
            <person name="Chow J."/>
            <person name="Chiniquy J."/>
            <person name="Lipzen A."/>
            <person name="Tritt A."/>
            <person name="Sun H."/>
            <person name="Haridas S."/>
            <person name="LaButti K."/>
            <person name="Ohm R.A."/>
            <person name="Kues U."/>
            <person name="Blanchette R.A."/>
            <person name="Grigoriev I.V."/>
            <person name="Minto R.E."/>
            <person name="Hibbett D.S."/>
        </authorList>
    </citation>
    <scope>NUCLEOTIDE SEQUENCE [LARGE SCALE GENOMIC DNA]</scope>
    <source>
        <strain evidence="2 3">ATCC 64428</strain>
    </source>
</reference>
<evidence type="ECO:0000256" key="1">
    <source>
        <dbReference type="SAM" id="MobiDB-lite"/>
    </source>
</evidence>
<feature type="region of interest" description="Disordered" evidence="1">
    <location>
        <begin position="377"/>
        <end position="398"/>
    </location>
</feature>
<evidence type="ECO:0000313" key="3">
    <source>
        <dbReference type="Proteomes" id="UP000054144"/>
    </source>
</evidence>
<keyword evidence="3" id="KW-1185">Reference proteome</keyword>
<sequence>MTRDGAWCSQRTTTFQGRSRNLPLTIPGPAIASLSDLNLKLYDDECSRRPARIWPSGTYRRSVRCLLISSFPQAYDLACGVLPNELLELTIHFFVDSYVRHTTPPKFSLMSPLSLASKGCRRTSLRIFFSRIIVTSQKQWNGVFKLLVAQTISDPALDSFRSGGSCHASALDWTSVSLSRRLNFFRQLKRLSTDFYREGLSTQHDRLKLILNTLNARALSCLCVLTLTSLPRTDPKMLRLIAQTLPGLEELYLSCIERLDFNSPWYCLQESLSCTIHSPIPSVCCDHLRLATSYANELTVLRRLSRLHIGVFLSDEQLLECHIDHAELVSDRVPSFDGCAICHESRDIVQRRESEAAIYMARFLPSLKSMGWSSLFHGPREQQSKSTTPGVEDDRRGKSCRLSTRVEIIRRNRSITCRRVE</sequence>
<gene>
    <name evidence="2" type="ORF">FISHEDRAFT_34248</name>
</gene>
<dbReference type="EMBL" id="KN881629">
    <property type="protein sequence ID" value="KIY53011.1"/>
    <property type="molecule type" value="Genomic_DNA"/>
</dbReference>
<evidence type="ECO:0000313" key="2">
    <source>
        <dbReference type="EMBL" id="KIY53011.1"/>
    </source>
</evidence>
<dbReference type="AlphaFoldDB" id="A0A0D7ANW4"/>
<accession>A0A0D7ANW4</accession>